<evidence type="ECO:0000256" key="3">
    <source>
        <dbReference type="SAM" id="MobiDB-lite"/>
    </source>
</evidence>
<keyword evidence="2" id="KW-0443">Lipid metabolism</keyword>
<reference evidence="6" key="2">
    <citation type="journal article" date="2017" name="Nat. Plants">
        <title>The Aegilops tauschii genome reveals multiple impacts of transposons.</title>
        <authorList>
            <person name="Zhao G."/>
            <person name="Zou C."/>
            <person name="Li K."/>
            <person name="Wang K."/>
            <person name="Li T."/>
            <person name="Gao L."/>
            <person name="Zhang X."/>
            <person name="Wang H."/>
            <person name="Yang Z."/>
            <person name="Liu X."/>
            <person name="Jiang W."/>
            <person name="Mao L."/>
            <person name="Kong X."/>
            <person name="Jiao Y."/>
            <person name="Jia J."/>
        </authorList>
    </citation>
    <scope>NUCLEOTIDE SEQUENCE [LARGE SCALE GENOMIC DNA]</scope>
    <source>
        <strain evidence="6">cv. AL8/78</strain>
    </source>
</reference>
<dbReference type="GO" id="GO:0005886">
    <property type="term" value="C:plasma membrane"/>
    <property type="evidence" value="ECO:0007669"/>
    <property type="project" value="UniProtKB-SubCell"/>
</dbReference>
<name>A0A452XUU2_AEGTS</name>
<evidence type="ECO:0000313" key="6">
    <source>
        <dbReference type="Proteomes" id="UP000015105"/>
    </source>
</evidence>
<evidence type="ECO:0000313" key="5">
    <source>
        <dbReference type="EnsemblPlants" id="AET1Gv20175500.7"/>
    </source>
</evidence>
<reference evidence="5" key="4">
    <citation type="submission" date="2019-03" db="UniProtKB">
        <authorList>
            <consortium name="EnsemblPlants"/>
        </authorList>
    </citation>
    <scope>IDENTIFICATION</scope>
</reference>
<dbReference type="Pfam" id="PF00388">
    <property type="entry name" value="PI-PLC-X"/>
    <property type="match status" value="1"/>
</dbReference>
<evidence type="ECO:0000256" key="1">
    <source>
        <dbReference type="ARBA" id="ARBA00004202"/>
    </source>
</evidence>
<sequence>MKCLETVKEHAFVSSPYPVILTLEDHLTPHLQAKVAKMVKETFGDLLHLSESEAMPVFPSPEDLRGKIIISTKPPKEYLETKSSKEEAQNGSAEEESVWGDEIPDNKAQVATARQVSEKDTERYVEEDEEMEKKVQQGVNGEYKSLISISLTRRKHDMDQDLKVDPEKVSRMSLGEAAYEKATITHGSEIIKFTQRNLLRIFPKTTRITSSNYNPLMGWRYGAQMVAANMQGHGRKLWLTQGMFRANGGCGYVKKPDFLMNTDKMFDPRSKLPVKTRLKGDCLHGRRMAIRLP</sequence>
<feature type="region of interest" description="Disordered" evidence="3">
    <location>
        <begin position="108"/>
        <end position="137"/>
    </location>
</feature>
<dbReference type="SUPFAM" id="SSF51695">
    <property type="entry name" value="PLC-like phosphodiesterases"/>
    <property type="match status" value="1"/>
</dbReference>
<keyword evidence="2" id="KW-0378">Hydrolase</keyword>
<keyword evidence="6" id="KW-1185">Reference proteome</keyword>
<dbReference type="GO" id="GO:0051209">
    <property type="term" value="P:release of sequestered calcium ion into cytosol"/>
    <property type="evidence" value="ECO:0007669"/>
    <property type="project" value="TreeGrafter"/>
</dbReference>
<dbReference type="EC" id="3.1.4.11" evidence="2"/>
<dbReference type="GO" id="GO:0004435">
    <property type="term" value="F:phosphatidylinositol-4,5-bisphosphate phospholipase C activity"/>
    <property type="evidence" value="ECO:0007669"/>
    <property type="project" value="UniProtKB-EC"/>
</dbReference>
<feature type="compositionally biased region" description="Basic and acidic residues" evidence="3">
    <location>
        <begin position="79"/>
        <end position="88"/>
    </location>
</feature>
<dbReference type="PANTHER" id="PTHR10336:SF154">
    <property type="entry name" value="PHOSPHOINOSITIDE PHOSPHOLIPASE C 2"/>
    <property type="match status" value="1"/>
</dbReference>
<evidence type="ECO:0000259" key="4">
    <source>
        <dbReference type="PROSITE" id="PS50008"/>
    </source>
</evidence>
<dbReference type="Proteomes" id="UP000015105">
    <property type="component" value="Chromosome 1D"/>
</dbReference>
<proteinExistence type="predicted"/>
<dbReference type="EnsemblPlants" id="AET1Gv20175500.7">
    <property type="protein sequence ID" value="AET1Gv20175500.7"/>
    <property type="gene ID" value="AET1Gv20175500"/>
</dbReference>
<dbReference type="InterPro" id="IPR000909">
    <property type="entry name" value="PLipase_C_PInositol-sp_X_dom"/>
</dbReference>
<comment type="catalytic activity">
    <reaction evidence="2">
        <text>a 1,2-diacyl-sn-glycero-3-phospho-(1D-myo-inositol-4,5-bisphosphate) + H2O = 1D-myo-inositol 1,4,5-trisphosphate + a 1,2-diacyl-sn-glycerol + H(+)</text>
        <dbReference type="Rhea" id="RHEA:33179"/>
        <dbReference type="ChEBI" id="CHEBI:15377"/>
        <dbReference type="ChEBI" id="CHEBI:15378"/>
        <dbReference type="ChEBI" id="CHEBI:17815"/>
        <dbReference type="ChEBI" id="CHEBI:58456"/>
        <dbReference type="ChEBI" id="CHEBI:203600"/>
        <dbReference type="EC" id="3.1.4.11"/>
    </reaction>
</comment>
<dbReference type="PROSITE" id="PS50008">
    <property type="entry name" value="PIPLC_Y_DOMAIN"/>
    <property type="match status" value="1"/>
</dbReference>
<dbReference type="GO" id="GO:0048015">
    <property type="term" value="P:phosphatidylinositol-mediated signaling"/>
    <property type="evidence" value="ECO:0007669"/>
    <property type="project" value="TreeGrafter"/>
</dbReference>
<dbReference type="InterPro" id="IPR001711">
    <property type="entry name" value="PLipase_C_Pinositol-sp_Y"/>
</dbReference>
<protein>
    <recommendedName>
        <fullName evidence="2">Phosphoinositide phospholipase C</fullName>
        <ecNumber evidence="2">3.1.4.11</ecNumber>
    </recommendedName>
</protein>
<dbReference type="SMART" id="SM00149">
    <property type="entry name" value="PLCYc"/>
    <property type="match status" value="1"/>
</dbReference>
<keyword evidence="2" id="KW-0442">Lipid degradation</keyword>
<dbReference type="Pfam" id="PF00387">
    <property type="entry name" value="PI-PLC-Y"/>
    <property type="match status" value="1"/>
</dbReference>
<dbReference type="PROSITE" id="PS50007">
    <property type="entry name" value="PIPLC_X_DOMAIN"/>
    <property type="match status" value="1"/>
</dbReference>
<organism evidence="5 6">
    <name type="scientific">Aegilops tauschii subsp. strangulata</name>
    <name type="common">Goatgrass</name>
    <dbReference type="NCBI Taxonomy" id="200361"/>
    <lineage>
        <taxon>Eukaryota</taxon>
        <taxon>Viridiplantae</taxon>
        <taxon>Streptophyta</taxon>
        <taxon>Embryophyta</taxon>
        <taxon>Tracheophyta</taxon>
        <taxon>Spermatophyta</taxon>
        <taxon>Magnoliopsida</taxon>
        <taxon>Liliopsida</taxon>
        <taxon>Poales</taxon>
        <taxon>Poaceae</taxon>
        <taxon>BOP clade</taxon>
        <taxon>Pooideae</taxon>
        <taxon>Triticodae</taxon>
        <taxon>Triticeae</taxon>
        <taxon>Triticinae</taxon>
        <taxon>Aegilops</taxon>
    </lineage>
</organism>
<feature type="domain" description="PI-PLC Y-box" evidence="4">
    <location>
        <begin position="173"/>
        <end position="259"/>
    </location>
</feature>
<dbReference type="PANTHER" id="PTHR10336">
    <property type="entry name" value="PHOSPHOINOSITIDE-SPECIFIC PHOSPHOLIPASE C FAMILY PROTEIN"/>
    <property type="match status" value="1"/>
</dbReference>
<dbReference type="SMART" id="SM00148">
    <property type="entry name" value="PLCXc"/>
    <property type="match status" value="1"/>
</dbReference>
<accession>A0A452XUU2</accession>
<comment type="subcellular location">
    <subcellularLocation>
        <location evidence="1">Cell membrane</location>
        <topology evidence="1">Peripheral membrane protein</topology>
    </subcellularLocation>
</comment>
<dbReference type="PRINTS" id="PR00390">
    <property type="entry name" value="PHPHLIPASEC"/>
</dbReference>
<dbReference type="AlphaFoldDB" id="A0A452XUU2"/>
<dbReference type="Gene3D" id="3.20.20.190">
    <property type="entry name" value="Phosphatidylinositol (PI) phosphodiesterase"/>
    <property type="match status" value="1"/>
</dbReference>
<dbReference type="InterPro" id="IPR001192">
    <property type="entry name" value="PI-PLC_fam"/>
</dbReference>
<dbReference type="InterPro" id="IPR017946">
    <property type="entry name" value="PLC-like_Pdiesterase_TIM-brl"/>
</dbReference>
<reference evidence="6" key="1">
    <citation type="journal article" date="2014" name="Science">
        <title>Ancient hybridizations among the ancestral genomes of bread wheat.</title>
        <authorList>
            <consortium name="International Wheat Genome Sequencing Consortium,"/>
            <person name="Marcussen T."/>
            <person name="Sandve S.R."/>
            <person name="Heier L."/>
            <person name="Spannagl M."/>
            <person name="Pfeifer M."/>
            <person name="Jakobsen K.S."/>
            <person name="Wulff B.B."/>
            <person name="Steuernagel B."/>
            <person name="Mayer K.F."/>
            <person name="Olsen O.A."/>
        </authorList>
    </citation>
    <scope>NUCLEOTIDE SEQUENCE [LARGE SCALE GENOMIC DNA]</scope>
    <source>
        <strain evidence="6">cv. AL8/78</strain>
    </source>
</reference>
<reference evidence="5" key="3">
    <citation type="journal article" date="2017" name="Nature">
        <title>Genome sequence of the progenitor of the wheat D genome Aegilops tauschii.</title>
        <authorList>
            <person name="Luo M.C."/>
            <person name="Gu Y.Q."/>
            <person name="Puiu D."/>
            <person name="Wang H."/>
            <person name="Twardziok S.O."/>
            <person name="Deal K.R."/>
            <person name="Huo N."/>
            <person name="Zhu T."/>
            <person name="Wang L."/>
            <person name="Wang Y."/>
            <person name="McGuire P.E."/>
            <person name="Liu S."/>
            <person name="Long H."/>
            <person name="Ramasamy R.K."/>
            <person name="Rodriguez J.C."/>
            <person name="Van S.L."/>
            <person name="Yuan L."/>
            <person name="Wang Z."/>
            <person name="Xia Z."/>
            <person name="Xiao L."/>
            <person name="Anderson O.D."/>
            <person name="Ouyang S."/>
            <person name="Liang Y."/>
            <person name="Zimin A.V."/>
            <person name="Pertea G."/>
            <person name="Qi P."/>
            <person name="Bennetzen J.L."/>
            <person name="Dai X."/>
            <person name="Dawson M.W."/>
            <person name="Muller H.G."/>
            <person name="Kugler K."/>
            <person name="Rivarola-Duarte L."/>
            <person name="Spannagl M."/>
            <person name="Mayer K.F.X."/>
            <person name="Lu F.H."/>
            <person name="Bevan M.W."/>
            <person name="Leroy P."/>
            <person name="Li P."/>
            <person name="You F.M."/>
            <person name="Sun Q."/>
            <person name="Liu Z."/>
            <person name="Lyons E."/>
            <person name="Wicker T."/>
            <person name="Salzberg S.L."/>
            <person name="Devos K.M."/>
            <person name="Dvorak J."/>
        </authorList>
    </citation>
    <scope>NUCLEOTIDE SEQUENCE [LARGE SCALE GENOMIC DNA]</scope>
    <source>
        <strain evidence="5">cv. AL8/78</strain>
    </source>
</reference>
<feature type="region of interest" description="Disordered" evidence="3">
    <location>
        <begin position="79"/>
        <end position="98"/>
    </location>
</feature>
<evidence type="ECO:0000256" key="2">
    <source>
        <dbReference type="RuleBase" id="RU361133"/>
    </source>
</evidence>
<reference evidence="5" key="5">
    <citation type="journal article" date="2021" name="G3 (Bethesda)">
        <title>Aegilops tauschii genome assembly Aet v5.0 features greater sequence contiguity and improved annotation.</title>
        <authorList>
            <person name="Wang L."/>
            <person name="Zhu T."/>
            <person name="Rodriguez J.C."/>
            <person name="Deal K.R."/>
            <person name="Dubcovsky J."/>
            <person name="McGuire P.E."/>
            <person name="Lux T."/>
            <person name="Spannagl M."/>
            <person name="Mayer K.F.X."/>
            <person name="Baldrich P."/>
            <person name="Meyers B.C."/>
            <person name="Huo N."/>
            <person name="Gu Y.Q."/>
            <person name="Zhou H."/>
            <person name="Devos K.M."/>
            <person name="Bennetzen J.L."/>
            <person name="Unver T."/>
            <person name="Budak H."/>
            <person name="Gulick P.J."/>
            <person name="Galiba G."/>
            <person name="Kalapos B."/>
            <person name="Nelson D.R."/>
            <person name="Li P."/>
            <person name="You F.M."/>
            <person name="Luo M.C."/>
            <person name="Dvorak J."/>
        </authorList>
    </citation>
    <scope>NUCLEOTIDE SEQUENCE [LARGE SCALE GENOMIC DNA]</scope>
    <source>
        <strain evidence="5">cv. AL8/78</strain>
    </source>
</reference>
<dbReference type="Gramene" id="AET1Gv20175500.7">
    <property type="protein sequence ID" value="AET1Gv20175500.7"/>
    <property type="gene ID" value="AET1Gv20175500"/>
</dbReference>
<dbReference type="GO" id="GO:0016042">
    <property type="term" value="P:lipid catabolic process"/>
    <property type="evidence" value="ECO:0007669"/>
    <property type="project" value="UniProtKB-KW"/>
</dbReference>